<dbReference type="InterPro" id="IPR020069">
    <property type="entry name" value="Ribosomal_bL9_C"/>
</dbReference>
<evidence type="ECO:0000256" key="1">
    <source>
        <dbReference type="ARBA" id="ARBA00010605"/>
    </source>
</evidence>
<keyword evidence="4 7" id="KW-0689">Ribosomal protein</keyword>
<evidence type="ECO:0000313" key="9">
    <source>
        <dbReference type="EMBL" id="QTA37853.1"/>
    </source>
</evidence>
<dbReference type="InterPro" id="IPR020594">
    <property type="entry name" value="Ribosomal_bL9_bac/chp"/>
</dbReference>
<reference evidence="9 10" key="1">
    <citation type="submission" date="2021-03" db="EMBL/GenBank/DDBJ databases">
        <title>Thermosipho ferrireducens sp.nov., an anaerobic thermophilic iron-reducing bacterium isolated from a deep-sea hydrothermal sulfide deposits.</title>
        <authorList>
            <person name="Zeng X."/>
            <person name="Chen Y."/>
            <person name="Shao Z."/>
        </authorList>
    </citation>
    <scope>NUCLEOTIDE SEQUENCE [LARGE SCALE GENOMIC DNA]</scope>
    <source>
        <strain evidence="9 10">JL129W03</strain>
    </source>
</reference>
<dbReference type="EMBL" id="CP071446">
    <property type="protein sequence ID" value="QTA37853.1"/>
    <property type="molecule type" value="Genomic_DNA"/>
</dbReference>
<dbReference type="InterPro" id="IPR000244">
    <property type="entry name" value="Ribosomal_bL9"/>
</dbReference>
<dbReference type="PROSITE" id="PS00651">
    <property type="entry name" value="RIBOSOMAL_L9"/>
    <property type="match status" value="1"/>
</dbReference>
<name>A0ABX7S7G4_9BACT</name>
<evidence type="ECO:0000256" key="7">
    <source>
        <dbReference type="HAMAP-Rule" id="MF_00503"/>
    </source>
</evidence>
<comment type="function">
    <text evidence="7">Binds to the 23S rRNA.</text>
</comment>
<evidence type="ECO:0000259" key="8">
    <source>
        <dbReference type="PROSITE" id="PS00651"/>
    </source>
</evidence>
<dbReference type="GO" id="GO:0005840">
    <property type="term" value="C:ribosome"/>
    <property type="evidence" value="ECO:0007669"/>
    <property type="project" value="UniProtKB-KW"/>
</dbReference>
<protein>
    <recommendedName>
        <fullName evidence="6 7">Large ribosomal subunit protein bL9</fullName>
    </recommendedName>
</protein>
<evidence type="ECO:0000256" key="6">
    <source>
        <dbReference type="ARBA" id="ARBA00035292"/>
    </source>
</evidence>
<dbReference type="InterPro" id="IPR009027">
    <property type="entry name" value="Ribosomal_bL9/RNase_H1_N"/>
</dbReference>
<proteinExistence type="inferred from homology"/>
<feature type="domain" description="Ribosomal protein L9" evidence="8">
    <location>
        <begin position="13"/>
        <end position="40"/>
    </location>
</feature>
<dbReference type="Pfam" id="PF01281">
    <property type="entry name" value="Ribosomal_L9_N"/>
    <property type="match status" value="1"/>
</dbReference>
<dbReference type="SUPFAM" id="SSF55658">
    <property type="entry name" value="L9 N-domain-like"/>
    <property type="match status" value="1"/>
</dbReference>
<comment type="similarity">
    <text evidence="1 7">Belongs to the bacterial ribosomal protein bL9 family.</text>
</comment>
<evidence type="ECO:0000313" key="10">
    <source>
        <dbReference type="Proteomes" id="UP000671862"/>
    </source>
</evidence>
<gene>
    <name evidence="7" type="primary">rplI</name>
    <name evidence="9" type="ORF">JYK00_09045</name>
</gene>
<evidence type="ECO:0000256" key="4">
    <source>
        <dbReference type="ARBA" id="ARBA00022980"/>
    </source>
</evidence>
<dbReference type="InterPro" id="IPR036935">
    <property type="entry name" value="Ribosomal_bL9_N_sf"/>
</dbReference>
<evidence type="ECO:0000256" key="5">
    <source>
        <dbReference type="ARBA" id="ARBA00023274"/>
    </source>
</evidence>
<dbReference type="InterPro" id="IPR020070">
    <property type="entry name" value="Ribosomal_bL9_N"/>
</dbReference>
<evidence type="ECO:0000256" key="2">
    <source>
        <dbReference type="ARBA" id="ARBA00022730"/>
    </source>
</evidence>
<dbReference type="HAMAP" id="MF_00503">
    <property type="entry name" value="Ribosomal_bL9"/>
    <property type="match status" value="1"/>
</dbReference>
<keyword evidence="5 7" id="KW-0687">Ribonucleoprotein</keyword>
<organism evidence="9 10">
    <name type="scientific">Thermosipho ferrireducens</name>
    <dbReference type="NCBI Taxonomy" id="2571116"/>
    <lineage>
        <taxon>Bacteria</taxon>
        <taxon>Thermotogati</taxon>
        <taxon>Thermotogota</taxon>
        <taxon>Thermotogae</taxon>
        <taxon>Thermotogales</taxon>
        <taxon>Fervidobacteriaceae</taxon>
        <taxon>Thermosipho</taxon>
    </lineage>
</organism>
<dbReference type="SUPFAM" id="SSF55653">
    <property type="entry name" value="Ribosomal protein L9 C-domain"/>
    <property type="match status" value="1"/>
</dbReference>
<dbReference type="Pfam" id="PF03948">
    <property type="entry name" value="Ribosomal_L9_C"/>
    <property type="match status" value="1"/>
</dbReference>
<evidence type="ECO:0000256" key="3">
    <source>
        <dbReference type="ARBA" id="ARBA00022884"/>
    </source>
</evidence>
<accession>A0ABX7S7G4</accession>
<dbReference type="InterPro" id="IPR036791">
    <property type="entry name" value="Ribosomal_bL9_C_sf"/>
</dbReference>
<dbReference type="Gene3D" id="3.40.5.10">
    <property type="entry name" value="Ribosomal protein L9, N-terminal domain"/>
    <property type="match status" value="1"/>
</dbReference>
<dbReference type="PANTHER" id="PTHR21368">
    <property type="entry name" value="50S RIBOSOMAL PROTEIN L9"/>
    <property type="match status" value="1"/>
</dbReference>
<keyword evidence="3 7" id="KW-0694">RNA-binding</keyword>
<keyword evidence="10" id="KW-1185">Reference proteome</keyword>
<keyword evidence="2 7" id="KW-0699">rRNA-binding</keyword>
<sequence length="151" mass="16845">MKVVFLKDVPKMGKKGEVKKVSDGYARNFLIPKGLAVEATPDVLKRLEKQKAAQLEKERRIRQENEALLSEMKKHLYKIKVKAGDSGKLFGALTSSDIARTISDVLDKAIDKKWIILDKPIKMLGLYDIDVKLPGGVSGKIKVEILQEGKS</sequence>
<dbReference type="RefSeq" id="WP_207566574.1">
    <property type="nucleotide sequence ID" value="NZ_CP071446.1"/>
</dbReference>
<dbReference type="Gene3D" id="3.10.430.100">
    <property type="entry name" value="Ribosomal protein L9, C-terminal domain"/>
    <property type="match status" value="1"/>
</dbReference>
<dbReference type="Proteomes" id="UP000671862">
    <property type="component" value="Chromosome"/>
</dbReference>
<dbReference type="NCBIfam" id="TIGR00158">
    <property type="entry name" value="L9"/>
    <property type="match status" value="1"/>
</dbReference>